<dbReference type="InterPro" id="IPR024079">
    <property type="entry name" value="MetalloPept_cat_dom_sf"/>
</dbReference>
<accession>A0ABS0Q100</accession>
<gene>
    <name evidence="1" type="ORF">HZZ13_35965</name>
</gene>
<name>A0ABS0Q100_9BRAD</name>
<evidence type="ECO:0000313" key="1">
    <source>
        <dbReference type="EMBL" id="MBH5403152.1"/>
    </source>
</evidence>
<keyword evidence="2" id="KW-1185">Reference proteome</keyword>
<protein>
    <submittedName>
        <fullName evidence="1">Uncharacterized protein</fullName>
    </submittedName>
</protein>
<reference evidence="1 2" key="1">
    <citation type="submission" date="2020-07" db="EMBL/GenBank/DDBJ databases">
        <title>Bradyrhizobium diversity isolated from nodules of indigenous legumes of Western Australia.</title>
        <authorList>
            <person name="Klepa M.S."/>
        </authorList>
    </citation>
    <scope>NUCLEOTIDE SEQUENCE [LARGE SCALE GENOMIC DNA]</scope>
    <source>
        <strain evidence="1 2">CNPSo 4010</strain>
    </source>
</reference>
<sequence length="256" mass="28473">MHHLIFSFLLAGTSGALAQEQPREVARPIAPAEVVLYIQSDLKRTDFVQPLVCALRRVLTAPISVQALDLPLGSELLATPTQFEATKVADRFIQRTADEGNAPSFKYLLVPFDLKVEAWNWRYAFSASFGDETTSYHVGVVSTARIVAGNWWLQSPWDHEITAARAYKLILKSIAYRTGHRGTGACILSTPLSLEELDRKSSEFCPDDRAAFVAAGVLKEKEQQSDPGCMNVKRRSLPALVVTARRALDDWWGTLR</sequence>
<organism evidence="1 2">
    <name type="scientific">Bradyrhizobium agreste</name>
    <dbReference type="NCBI Taxonomy" id="2751811"/>
    <lineage>
        <taxon>Bacteria</taxon>
        <taxon>Pseudomonadati</taxon>
        <taxon>Pseudomonadota</taxon>
        <taxon>Alphaproteobacteria</taxon>
        <taxon>Hyphomicrobiales</taxon>
        <taxon>Nitrobacteraceae</taxon>
        <taxon>Bradyrhizobium</taxon>
    </lineage>
</organism>
<evidence type="ECO:0000313" key="2">
    <source>
        <dbReference type="Proteomes" id="UP000807370"/>
    </source>
</evidence>
<dbReference type="Proteomes" id="UP000807370">
    <property type="component" value="Unassembled WGS sequence"/>
</dbReference>
<proteinExistence type="predicted"/>
<comment type="caution">
    <text evidence="1">The sequence shown here is derived from an EMBL/GenBank/DDBJ whole genome shotgun (WGS) entry which is preliminary data.</text>
</comment>
<dbReference type="RefSeq" id="WP_197964159.1">
    <property type="nucleotide sequence ID" value="NZ_JACCHP010000045.1"/>
</dbReference>
<dbReference type="Gene3D" id="3.40.390.10">
    <property type="entry name" value="Collagenase (Catalytic Domain)"/>
    <property type="match status" value="1"/>
</dbReference>
<dbReference type="EMBL" id="JACCHP010000045">
    <property type="protein sequence ID" value="MBH5403152.1"/>
    <property type="molecule type" value="Genomic_DNA"/>
</dbReference>